<name>A0A2P2JXX6_RHIMU</name>
<accession>A0A2P2JXX6</accession>
<keyword evidence="1" id="KW-1133">Transmembrane helix</keyword>
<sequence>MLSCEVVGFGKKRLNCHEIKVRLFAIFASLTTRLICVSEVATINVILGNQGFFSPFPFLFLFGYSRVLPAFLDGSCSCLVQ</sequence>
<protein>
    <submittedName>
        <fullName evidence="2">Uncharacterized protein</fullName>
    </submittedName>
</protein>
<keyword evidence="1" id="KW-0472">Membrane</keyword>
<organism evidence="2">
    <name type="scientific">Rhizophora mucronata</name>
    <name type="common">Asiatic mangrove</name>
    <dbReference type="NCBI Taxonomy" id="61149"/>
    <lineage>
        <taxon>Eukaryota</taxon>
        <taxon>Viridiplantae</taxon>
        <taxon>Streptophyta</taxon>
        <taxon>Embryophyta</taxon>
        <taxon>Tracheophyta</taxon>
        <taxon>Spermatophyta</taxon>
        <taxon>Magnoliopsida</taxon>
        <taxon>eudicotyledons</taxon>
        <taxon>Gunneridae</taxon>
        <taxon>Pentapetalae</taxon>
        <taxon>rosids</taxon>
        <taxon>fabids</taxon>
        <taxon>Malpighiales</taxon>
        <taxon>Rhizophoraceae</taxon>
        <taxon>Rhizophora</taxon>
    </lineage>
</organism>
<keyword evidence="1" id="KW-0812">Transmembrane</keyword>
<feature type="transmembrane region" description="Helical" evidence="1">
    <location>
        <begin position="21"/>
        <end position="46"/>
    </location>
</feature>
<evidence type="ECO:0000313" key="2">
    <source>
        <dbReference type="EMBL" id="MBW98324.1"/>
    </source>
</evidence>
<proteinExistence type="predicted"/>
<evidence type="ECO:0000256" key="1">
    <source>
        <dbReference type="SAM" id="Phobius"/>
    </source>
</evidence>
<reference evidence="2" key="1">
    <citation type="submission" date="2018-02" db="EMBL/GenBank/DDBJ databases">
        <title>Rhizophora mucronata_Transcriptome.</title>
        <authorList>
            <person name="Meera S.P."/>
            <person name="Sreeshan A."/>
            <person name="Augustine A."/>
        </authorList>
    </citation>
    <scope>NUCLEOTIDE SEQUENCE</scope>
    <source>
        <tissue evidence="2">Leaf</tissue>
    </source>
</reference>
<dbReference type="EMBL" id="GGEC01017841">
    <property type="protein sequence ID" value="MBW98324.1"/>
    <property type="molecule type" value="Transcribed_RNA"/>
</dbReference>
<feature type="transmembrane region" description="Helical" evidence="1">
    <location>
        <begin position="52"/>
        <end position="72"/>
    </location>
</feature>
<dbReference type="AlphaFoldDB" id="A0A2P2JXX6"/>